<feature type="binding site" evidence="2">
    <location>
        <begin position="103"/>
        <end position="106"/>
    </location>
    <ligand>
        <name>substrate</name>
    </ligand>
</feature>
<dbReference type="PIRSF" id="PIRSF000709">
    <property type="entry name" value="6PFK_2-Ptase"/>
    <property type="match status" value="1"/>
</dbReference>
<sequence>MTAKTPCPRVIFIRHGQTEWSKSGQHTSRTDIPLTEFGIKQMRNTGKALIGNSPLNMIKPQNLTHIFVSPRKRAQQTCELILESLDENCKNLLKIETDQNIREWEYGDYEGLKTQEIRDSRHKRKIDPPTRTWNIWRDGCENGENYLDVTERLDEFIKKIQAIHAKSLEEDKPSDVIVIAHGHILRCLVTRWVRKELNKDPMLMIDAGGVGVLSYQHHNVDEPSIYLAGAFTVPVEEEGADV</sequence>
<dbReference type="PANTHER" id="PTHR48100">
    <property type="entry name" value="BROAD-SPECIFICITY PHOSPHATASE YOR283W-RELATED"/>
    <property type="match status" value="1"/>
</dbReference>
<evidence type="ECO:0000256" key="2">
    <source>
        <dbReference type="PIRSR" id="PIRSR613078-2"/>
    </source>
</evidence>
<protein>
    <recommendedName>
        <fullName evidence="5">Sedoheptulose 1,7-bisphosphatase</fullName>
    </recommendedName>
</protein>
<dbReference type="CDD" id="cd07067">
    <property type="entry name" value="HP_PGM_like"/>
    <property type="match status" value="1"/>
</dbReference>
<dbReference type="SUPFAM" id="SSF53254">
    <property type="entry name" value="Phosphoglycerate mutase-like"/>
    <property type="match status" value="1"/>
</dbReference>
<dbReference type="OrthoDB" id="4818801at2759"/>
<dbReference type="FunFam" id="3.40.50.1240:FF:000022">
    <property type="entry name" value="Phosphoglycerate mutase family protein"/>
    <property type="match status" value="1"/>
</dbReference>
<dbReference type="InterPro" id="IPR013078">
    <property type="entry name" value="His_Pase_superF_clade-1"/>
</dbReference>
<dbReference type="InterPro" id="IPR029033">
    <property type="entry name" value="His_PPase_superfam"/>
</dbReference>
<evidence type="ECO:0000313" key="3">
    <source>
        <dbReference type="EMBL" id="CAI5757973.1"/>
    </source>
</evidence>
<dbReference type="SMART" id="SM00855">
    <property type="entry name" value="PGAM"/>
    <property type="match status" value="1"/>
</dbReference>
<dbReference type="GO" id="GO:0046390">
    <property type="term" value="P:ribose phosphate biosynthetic process"/>
    <property type="evidence" value="ECO:0007669"/>
    <property type="project" value="TreeGrafter"/>
</dbReference>
<feature type="binding site" evidence="2">
    <location>
        <position position="73"/>
    </location>
    <ligand>
        <name>substrate</name>
    </ligand>
</feature>
<evidence type="ECO:0000313" key="4">
    <source>
        <dbReference type="Proteomes" id="UP001152885"/>
    </source>
</evidence>
<dbReference type="AlphaFoldDB" id="A0A9W4XA29"/>
<dbReference type="Proteomes" id="UP001152885">
    <property type="component" value="Unassembled WGS sequence"/>
</dbReference>
<feature type="active site" description="Proton donor/acceptor" evidence="1">
    <location>
        <position position="103"/>
    </location>
</feature>
<reference evidence="3" key="1">
    <citation type="submission" date="2022-12" db="EMBL/GenBank/DDBJ databases">
        <authorList>
            <person name="Brejova B."/>
        </authorList>
    </citation>
    <scope>NUCLEOTIDE SEQUENCE</scope>
</reference>
<keyword evidence="4" id="KW-1185">Reference proteome</keyword>
<accession>A0A9W4XA29</accession>
<feature type="active site" description="Tele-phosphohistidine intermediate" evidence="1">
    <location>
        <position position="15"/>
    </location>
</feature>
<name>A0A9W4XA29_9ASCO</name>
<dbReference type="EMBL" id="CANTUO010000002">
    <property type="protein sequence ID" value="CAI5757973.1"/>
    <property type="molecule type" value="Genomic_DNA"/>
</dbReference>
<dbReference type="Pfam" id="PF00300">
    <property type="entry name" value="His_Phos_1"/>
    <property type="match status" value="1"/>
</dbReference>
<dbReference type="Gene3D" id="3.40.50.1240">
    <property type="entry name" value="Phosphoglycerate mutase-like"/>
    <property type="match status" value="1"/>
</dbReference>
<evidence type="ECO:0000256" key="1">
    <source>
        <dbReference type="PIRSR" id="PIRSR613078-1"/>
    </source>
</evidence>
<dbReference type="InterPro" id="IPR050275">
    <property type="entry name" value="PGM_Phosphatase"/>
</dbReference>
<dbReference type="PANTHER" id="PTHR48100:SF15">
    <property type="entry name" value="SEDOHEPTULOSE 1,7-BISPHOSPHATASE"/>
    <property type="match status" value="1"/>
</dbReference>
<dbReference type="GO" id="GO:0050278">
    <property type="term" value="F:sedoheptulose-bisphosphatase activity"/>
    <property type="evidence" value="ECO:0007669"/>
    <property type="project" value="TreeGrafter"/>
</dbReference>
<gene>
    <name evidence="3" type="ORF">CANVERA_P2485</name>
</gene>
<comment type="caution">
    <text evidence="3">The sequence shown here is derived from an EMBL/GenBank/DDBJ whole genome shotgun (WGS) entry which is preliminary data.</text>
</comment>
<proteinExistence type="predicted"/>
<organism evidence="3 4">
    <name type="scientific">Candida verbasci</name>
    <dbReference type="NCBI Taxonomy" id="1227364"/>
    <lineage>
        <taxon>Eukaryota</taxon>
        <taxon>Fungi</taxon>
        <taxon>Dikarya</taxon>
        <taxon>Ascomycota</taxon>
        <taxon>Saccharomycotina</taxon>
        <taxon>Pichiomycetes</taxon>
        <taxon>Debaryomycetaceae</taxon>
        <taxon>Candida/Lodderomyces clade</taxon>
        <taxon>Candida</taxon>
    </lineage>
</organism>
<evidence type="ECO:0008006" key="5">
    <source>
        <dbReference type="Google" id="ProtNLM"/>
    </source>
</evidence>